<gene>
    <name evidence="2" type="ORF">BCR33DRAFT_220987</name>
</gene>
<dbReference type="AlphaFoldDB" id="A0A1Y2CBK3"/>
<dbReference type="CDD" id="cd12909">
    <property type="entry name" value="SPRY_RanBP9_10"/>
    <property type="match status" value="1"/>
</dbReference>
<name>A0A1Y2CBK3_9FUNG</name>
<organism evidence="2 3">
    <name type="scientific">Rhizoclosmatium globosum</name>
    <dbReference type="NCBI Taxonomy" id="329046"/>
    <lineage>
        <taxon>Eukaryota</taxon>
        <taxon>Fungi</taxon>
        <taxon>Fungi incertae sedis</taxon>
        <taxon>Chytridiomycota</taxon>
        <taxon>Chytridiomycota incertae sedis</taxon>
        <taxon>Chytridiomycetes</taxon>
        <taxon>Chytridiales</taxon>
        <taxon>Chytriomycetaceae</taxon>
        <taxon>Rhizoclosmatium</taxon>
    </lineage>
</organism>
<dbReference type="InterPro" id="IPR003877">
    <property type="entry name" value="SPRY_dom"/>
</dbReference>
<dbReference type="PANTHER" id="PTHR12864">
    <property type="entry name" value="RAN BINDING PROTEIN 9-RELATED"/>
    <property type="match status" value="1"/>
</dbReference>
<evidence type="ECO:0000313" key="3">
    <source>
        <dbReference type="Proteomes" id="UP000193642"/>
    </source>
</evidence>
<dbReference type="Gene3D" id="2.60.120.920">
    <property type="match status" value="1"/>
</dbReference>
<dbReference type="Pfam" id="PF00622">
    <property type="entry name" value="SPRY"/>
    <property type="match status" value="1"/>
</dbReference>
<proteinExistence type="predicted"/>
<dbReference type="InterPro" id="IPR013320">
    <property type="entry name" value="ConA-like_dom_sf"/>
</dbReference>
<dbReference type="PROSITE" id="PS50188">
    <property type="entry name" value="B302_SPRY"/>
    <property type="match status" value="1"/>
</dbReference>
<keyword evidence="3" id="KW-1185">Reference proteome</keyword>
<dbReference type="Proteomes" id="UP000193642">
    <property type="component" value="Unassembled WGS sequence"/>
</dbReference>
<dbReference type="InterPro" id="IPR050618">
    <property type="entry name" value="Ubq-SigPath_Reg"/>
</dbReference>
<sequence length="291" mass="32592">MLALSDSATRATYIGPGHSDRDSASVRSNLPIPRTLSDGVYLKIFYFEVLVVSEGKDGWMGIGCCTKDVNLDRLPGWDPGSYGYHGDDGFLFESTGKGKPYGPTYTKGDTIGCIVNFMDNTMSFTKNGILIGVAFRDLKPDVPLYPTVGFRTHGESMQINFGETLFKFDIEGYILEQQSKIWKTVSTTTIPLPPSSLSSSIPANTPDAFIQASHKLRQDRFSECPSLLLHSLVLDHSSILDIMKLLPLFEQMLLVLISKMALNWSQHNCVMVYIHKIQYQILWMWTTRMAL</sequence>
<comment type="caution">
    <text evidence="2">The sequence shown here is derived from an EMBL/GenBank/DDBJ whole genome shotgun (WGS) entry which is preliminary data.</text>
</comment>
<dbReference type="SUPFAM" id="SSF49899">
    <property type="entry name" value="Concanavalin A-like lectins/glucanases"/>
    <property type="match status" value="1"/>
</dbReference>
<evidence type="ECO:0000259" key="1">
    <source>
        <dbReference type="PROSITE" id="PS50188"/>
    </source>
</evidence>
<dbReference type="EMBL" id="MCGO01000022">
    <property type="protein sequence ID" value="ORY44413.1"/>
    <property type="molecule type" value="Genomic_DNA"/>
</dbReference>
<dbReference type="STRING" id="329046.A0A1Y2CBK3"/>
<evidence type="ECO:0000313" key="2">
    <source>
        <dbReference type="EMBL" id="ORY44413.1"/>
    </source>
</evidence>
<dbReference type="InterPro" id="IPR001870">
    <property type="entry name" value="B30.2/SPRY"/>
</dbReference>
<feature type="domain" description="B30.2/SPRY" evidence="1">
    <location>
        <begin position="1"/>
        <end position="166"/>
    </location>
</feature>
<accession>A0A1Y2CBK3</accession>
<dbReference type="OrthoDB" id="25503at2759"/>
<dbReference type="SMART" id="SM00449">
    <property type="entry name" value="SPRY"/>
    <property type="match status" value="1"/>
</dbReference>
<dbReference type="InterPro" id="IPR043136">
    <property type="entry name" value="B30.2/SPRY_sf"/>
</dbReference>
<dbReference type="InterPro" id="IPR035782">
    <property type="entry name" value="SPRY_RanBP9/10"/>
</dbReference>
<protein>
    <submittedName>
        <fullName evidence="2">SPRY-domain-containing protein</fullName>
    </submittedName>
</protein>
<reference evidence="2 3" key="1">
    <citation type="submission" date="2016-07" db="EMBL/GenBank/DDBJ databases">
        <title>Pervasive Adenine N6-methylation of Active Genes in Fungi.</title>
        <authorList>
            <consortium name="DOE Joint Genome Institute"/>
            <person name="Mondo S.J."/>
            <person name="Dannebaum R.O."/>
            <person name="Kuo R.C."/>
            <person name="Labutti K."/>
            <person name="Haridas S."/>
            <person name="Kuo A."/>
            <person name="Salamov A."/>
            <person name="Ahrendt S.R."/>
            <person name="Lipzen A."/>
            <person name="Sullivan W."/>
            <person name="Andreopoulos W.B."/>
            <person name="Clum A."/>
            <person name="Lindquist E."/>
            <person name="Daum C."/>
            <person name="Ramamoorthy G.K."/>
            <person name="Gryganskyi A."/>
            <person name="Culley D."/>
            <person name="Magnuson J.K."/>
            <person name="James T.Y."/>
            <person name="O'Malley M.A."/>
            <person name="Stajich J.E."/>
            <person name="Spatafora J.W."/>
            <person name="Visel A."/>
            <person name="Grigoriev I.V."/>
        </authorList>
    </citation>
    <scope>NUCLEOTIDE SEQUENCE [LARGE SCALE GENOMIC DNA]</scope>
    <source>
        <strain evidence="2 3">JEL800</strain>
    </source>
</reference>